<comment type="caution">
    <text evidence="2">The sequence shown here is derived from an EMBL/GenBank/DDBJ whole genome shotgun (WGS) entry which is preliminary data.</text>
</comment>
<feature type="compositionally biased region" description="Basic and acidic residues" evidence="1">
    <location>
        <begin position="10"/>
        <end position="22"/>
    </location>
</feature>
<sequence>MTSQDTQRPSLRDFDATADRNGQDLGQDSPLDIGVPSRTQADLLSRPDGEAETARIASGKPGQDATDATEAETPPENLARLRGETGASEIGKDASGEAIERATAALGQDDGKR</sequence>
<organism evidence="2 3">
    <name type="scientific">Methylobacterium jeotgali</name>
    <dbReference type="NCBI Taxonomy" id="381630"/>
    <lineage>
        <taxon>Bacteria</taxon>
        <taxon>Pseudomonadati</taxon>
        <taxon>Pseudomonadota</taxon>
        <taxon>Alphaproteobacteria</taxon>
        <taxon>Hyphomicrobiales</taxon>
        <taxon>Methylobacteriaceae</taxon>
        <taxon>Methylobacterium</taxon>
    </lineage>
</organism>
<dbReference type="RefSeq" id="WP_238274647.1">
    <property type="nucleotide sequence ID" value="NZ_BPQR01000021.1"/>
</dbReference>
<keyword evidence="3" id="KW-1185">Reference proteome</keyword>
<evidence type="ECO:0000256" key="1">
    <source>
        <dbReference type="SAM" id="MobiDB-lite"/>
    </source>
</evidence>
<reference evidence="2" key="1">
    <citation type="journal article" date="2021" name="Front. Microbiol.">
        <title>Comprehensive Comparative Genomics and Phenotyping of Methylobacterium Species.</title>
        <authorList>
            <person name="Alessa O."/>
            <person name="Ogura Y."/>
            <person name="Fujitani Y."/>
            <person name="Takami H."/>
            <person name="Hayashi T."/>
            <person name="Sahin N."/>
            <person name="Tani A."/>
        </authorList>
    </citation>
    <scope>NUCLEOTIDE SEQUENCE</scope>
    <source>
        <strain evidence="2">LMG 23639</strain>
    </source>
</reference>
<evidence type="ECO:0000313" key="3">
    <source>
        <dbReference type="Proteomes" id="UP001055102"/>
    </source>
</evidence>
<dbReference type="EMBL" id="BPQR01000021">
    <property type="protein sequence ID" value="GJE05987.1"/>
    <property type="molecule type" value="Genomic_DNA"/>
</dbReference>
<protein>
    <submittedName>
        <fullName evidence="2">Uncharacterized protein</fullName>
    </submittedName>
</protein>
<name>A0ABQ4SS21_9HYPH</name>
<proteinExistence type="predicted"/>
<reference evidence="2" key="2">
    <citation type="submission" date="2021-08" db="EMBL/GenBank/DDBJ databases">
        <authorList>
            <person name="Tani A."/>
            <person name="Ola A."/>
            <person name="Ogura Y."/>
            <person name="Katsura K."/>
            <person name="Hayashi T."/>
        </authorList>
    </citation>
    <scope>NUCLEOTIDE SEQUENCE</scope>
    <source>
        <strain evidence="2">LMG 23639</strain>
    </source>
</reference>
<gene>
    <name evidence="2" type="ORF">AOPFMNJM_1293</name>
</gene>
<evidence type="ECO:0000313" key="2">
    <source>
        <dbReference type="EMBL" id="GJE05987.1"/>
    </source>
</evidence>
<feature type="region of interest" description="Disordered" evidence="1">
    <location>
        <begin position="1"/>
        <end position="98"/>
    </location>
</feature>
<accession>A0ABQ4SS21</accession>
<dbReference type="Proteomes" id="UP001055102">
    <property type="component" value="Unassembled WGS sequence"/>
</dbReference>